<gene>
    <name evidence="1" type="ORF">PECUL_23A021151</name>
</gene>
<proteinExistence type="predicted"/>
<evidence type="ECO:0000313" key="2">
    <source>
        <dbReference type="Proteomes" id="UP001295444"/>
    </source>
</evidence>
<protein>
    <submittedName>
        <fullName evidence="1">Uncharacterized protein</fullName>
    </submittedName>
</protein>
<dbReference type="AlphaFoldDB" id="A0AAD1TIN9"/>
<accession>A0AAD1TIN9</accession>
<name>A0AAD1TIN9_PELCU</name>
<keyword evidence="2" id="KW-1185">Reference proteome</keyword>
<feature type="non-terminal residue" evidence="1">
    <location>
        <position position="1"/>
    </location>
</feature>
<sequence length="76" mass="7800">TSNPLACSPDCPAIAPQVLVQACSNNDTCKVGGPTTTTDTWTSYTSDSEASCNVVASVRPPRPRCAPFLSSVTVPG</sequence>
<reference evidence="1" key="1">
    <citation type="submission" date="2022-03" db="EMBL/GenBank/DDBJ databases">
        <authorList>
            <person name="Alioto T."/>
            <person name="Alioto T."/>
            <person name="Gomez Garrido J."/>
        </authorList>
    </citation>
    <scope>NUCLEOTIDE SEQUENCE</scope>
</reference>
<organism evidence="1 2">
    <name type="scientific">Pelobates cultripes</name>
    <name type="common">Western spadefoot toad</name>
    <dbReference type="NCBI Taxonomy" id="61616"/>
    <lineage>
        <taxon>Eukaryota</taxon>
        <taxon>Metazoa</taxon>
        <taxon>Chordata</taxon>
        <taxon>Craniata</taxon>
        <taxon>Vertebrata</taxon>
        <taxon>Euteleostomi</taxon>
        <taxon>Amphibia</taxon>
        <taxon>Batrachia</taxon>
        <taxon>Anura</taxon>
        <taxon>Pelobatoidea</taxon>
        <taxon>Pelobatidae</taxon>
        <taxon>Pelobates</taxon>
    </lineage>
</organism>
<evidence type="ECO:0000313" key="1">
    <source>
        <dbReference type="EMBL" id="CAH2327955.1"/>
    </source>
</evidence>
<dbReference type="EMBL" id="OW240924">
    <property type="protein sequence ID" value="CAH2327955.1"/>
    <property type="molecule type" value="Genomic_DNA"/>
</dbReference>
<dbReference type="Proteomes" id="UP001295444">
    <property type="component" value="Chromosome 13"/>
</dbReference>